<dbReference type="Proteomes" id="UP000076852">
    <property type="component" value="Chromosome 1"/>
</dbReference>
<dbReference type="CDD" id="cd16922">
    <property type="entry name" value="HATPase_EvgS-ArcB-TorS-like"/>
    <property type="match status" value="1"/>
</dbReference>
<dbReference type="InterPro" id="IPR003594">
    <property type="entry name" value="HATPase_dom"/>
</dbReference>
<dbReference type="CDD" id="cd00156">
    <property type="entry name" value="REC"/>
    <property type="match status" value="1"/>
</dbReference>
<dbReference type="Pfam" id="PF00512">
    <property type="entry name" value="HisKA"/>
    <property type="match status" value="1"/>
</dbReference>
<dbReference type="EC" id="2.7.13.3" evidence="2"/>
<reference evidence="17 18" key="1">
    <citation type="journal article" date="2016" name="Gene">
        <title>PacBio SMRT assembly of a complex multi-replicon genome reveals chlorocatechol degradative operon in a region of genome plasticity.</title>
        <authorList>
            <person name="Ricker N."/>
            <person name="Shen S.Y."/>
            <person name="Goordial J."/>
            <person name="Jin S."/>
            <person name="Fulthorpe R.R."/>
        </authorList>
    </citation>
    <scope>NUCLEOTIDE SEQUENCE [LARGE SCALE GENOMIC DNA]</scope>
    <source>
        <strain evidence="17 18">OLGA172</strain>
    </source>
</reference>
<feature type="domain" description="PAC" evidence="16">
    <location>
        <begin position="470"/>
        <end position="522"/>
    </location>
</feature>
<evidence type="ECO:0000256" key="9">
    <source>
        <dbReference type="ARBA" id="ARBA00058004"/>
    </source>
</evidence>
<keyword evidence="18" id="KW-1185">Reference proteome</keyword>
<dbReference type="Gene3D" id="3.40.50.2300">
    <property type="match status" value="1"/>
</dbReference>
<dbReference type="InterPro" id="IPR001610">
    <property type="entry name" value="PAC"/>
</dbReference>
<dbReference type="CDD" id="cd00082">
    <property type="entry name" value="HisKA"/>
    <property type="match status" value="1"/>
</dbReference>
<comment type="caution">
    <text evidence="11">Lacks conserved residue(s) required for the propagation of feature annotation.</text>
</comment>
<dbReference type="Pfam" id="PF00989">
    <property type="entry name" value="PAS"/>
    <property type="match status" value="1"/>
</dbReference>
<evidence type="ECO:0000256" key="11">
    <source>
        <dbReference type="PROSITE-ProRule" id="PRU00169"/>
    </source>
</evidence>
<dbReference type="InterPro" id="IPR013655">
    <property type="entry name" value="PAS_fold_3"/>
</dbReference>
<dbReference type="InterPro" id="IPR011006">
    <property type="entry name" value="CheY-like_superfamily"/>
</dbReference>
<keyword evidence="3" id="KW-0597">Phosphoprotein</keyword>
<evidence type="ECO:0000259" key="14">
    <source>
        <dbReference type="PROSITE" id="PS50110"/>
    </source>
</evidence>
<dbReference type="InterPro" id="IPR035965">
    <property type="entry name" value="PAS-like_dom_sf"/>
</dbReference>
<feature type="domain" description="PAC" evidence="16">
    <location>
        <begin position="219"/>
        <end position="269"/>
    </location>
</feature>
<dbReference type="SUPFAM" id="SSF47384">
    <property type="entry name" value="Homodimeric domain of signal transducing histidine kinase"/>
    <property type="match status" value="1"/>
</dbReference>
<dbReference type="GO" id="GO:0000155">
    <property type="term" value="F:phosphorelay sensor kinase activity"/>
    <property type="evidence" value="ECO:0007669"/>
    <property type="project" value="InterPro"/>
</dbReference>
<evidence type="ECO:0000256" key="2">
    <source>
        <dbReference type="ARBA" id="ARBA00012438"/>
    </source>
</evidence>
<dbReference type="InterPro" id="IPR003661">
    <property type="entry name" value="HisK_dim/P_dom"/>
</dbReference>
<feature type="domain" description="PAS" evidence="15">
    <location>
        <begin position="270"/>
        <end position="317"/>
    </location>
</feature>
<dbReference type="Pfam" id="PF02518">
    <property type="entry name" value="HATPase_c"/>
    <property type="match status" value="1"/>
</dbReference>
<keyword evidence="7" id="KW-0902">Two-component regulatory system</keyword>
<dbReference type="PRINTS" id="PR00344">
    <property type="entry name" value="BCTRLSENSOR"/>
</dbReference>
<name>A0A160FIT4_9BURK</name>
<dbReference type="InterPro" id="IPR000700">
    <property type="entry name" value="PAS-assoc_C"/>
</dbReference>
<dbReference type="RefSeq" id="WP_063495599.1">
    <property type="nucleotide sequence ID" value="NZ_CP014578.1"/>
</dbReference>
<dbReference type="Pfam" id="PF00072">
    <property type="entry name" value="Response_reg"/>
    <property type="match status" value="1"/>
</dbReference>
<dbReference type="PROSITE" id="PS50109">
    <property type="entry name" value="HIS_KIN"/>
    <property type="match status" value="1"/>
</dbReference>
<dbReference type="PROSITE" id="PS50112">
    <property type="entry name" value="PAS"/>
    <property type="match status" value="2"/>
</dbReference>
<evidence type="ECO:0000256" key="1">
    <source>
        <dbReference type="ARBA" id="ARBA00000085"/>
    </source>
</evidence>
<dbReference type="SMART" id="SM00086">
    <property type="entry name" value="PAC"/>
    <property type="match status" value="3"/>
</dbReference>
<evidence type="ECO:0000256" key="4">
    <source>
        <dbReference type="ARBA" id="ARBA00022679"/>
    </source>
</evidence>
<dbReference type="InterPro" id="IPR000014">
    <property type="entry name" value="PAS"/>
</dbReference>
<evidence type="ECO:0000256" key="5">
    <source>
        <dbReference type="ARBA" id="ARBA00022729"/>
    </source>
</evidence>
<feature type="domain" description="Response regulatory" evidence="14">
    <location>
        <begin position="778"/>
        <end position="893"/>
    </location>
</feature>
<evidence type="ECO:0000256" key="10">
    <source>
        <dbReference type="ARBA" id="ARBA00070152"/>
    </source>
</evidence>
<dbReference type="OrthoDB" id="9810730at2"/>
<dbReference type="InterPro" id="IPR005467">
    <property type="entry name" value="His_kinase_dom"/>
</dbReference>
<evidence type="ECO:0000259" key="15">
    <source>
        <dbReference type="PROSITE" id="PS50112"/>
    </source>
</evidence>
<dbReference type="SMART" id="SM00387">
    <property type="entry name" value="HATPase_c"/>
    <property type="match status" value="1"/>
</dbReference>
<dbReference type="SUPFAM" id="SSF55785">
    <property type="entry name" value="PYP-like sensor domain (PAS domain)"/>
    <property type="match status" value="3"/>
</dbReference>
<keyword evidence="4" id="KW-0808">Transferase</keyword>
<dbReference type="SMART" id="SM00091">
    <property type="entry name" value="PAS"/>
    <property type="match status" value="3"/>
</dbReference>
<dbReference type="Gene3D" id="1.10.287.130">
    <property type="match status" value="1"/>
</dbReference>
<proteinExistence type="predicted"/>
<evidence type="ECO:0000256" key="8">
    <source>
        <dbReference type="ARBA" id="ARBA00023026"/>
    </source>
</evidence>
<dbReference type="SMART" id="SM00388">
    <property type="entry name" value="HisKA"/>
    <property type="match status" value="1"/>
</dbReference>
<keyword evidence="5" id="KW-0732">Signal</keyword>
<dbReference type="FunFam" id="3.30.565.10:FF:000010">
    <property type="entry name" value="Sensor histidine kinase RcsC"/>
    <property type="match status" value="1"/>
</dbReference>
<evidence type="ECO:0000259" key="16">
    <source>
        <dbReference type="PROSITE" id="PS50113"/>
    </source>
</evidence>
<dbReference type="InterPro" id="IPR036890">
    <property type="entry name" value="HATPase_C_sf"/>
</dbReference>
<comment type="function">
    <text evidence="9">Member of the two-component regulatory system BvgS/BvgA. Phosphorylates BvgA via a four-step phosphorelay in response to environmental signals.</text>
</comment>
<evidence type="ECO:0000256" key="12">
    <source>
        <dbReference type="SAM" id="MobiDB-lite"/>
    </source>
</evidence>
<keyword evidence="6" id="KW-0418">Kinase</keyword>
<dbReference type="GO" id="GO:0006355">
    <property type="term" value="P:regulation of DNA-templated transcription"/>
    <property type="evidence" value="ECO:0007669"/>
    <property type="project" value="InterPro"/>
</dbReference>
<dbReference type="AlphaFoldDB" id="A0A160FIT4"/>
<evidence type="ECO:0000259" key="13">
    <source>
        <dbReference type="PROSITE" id="PS50109"/>
    </source>
</evidence>
<comment type="catalytic activity">
    <reaction evidence="1">
        <text>ATP + protein L-histidine = ADP + protein N-phospho-L-histidine.</text>
        <dbReference type="EC" id="2.7.13.3"/>
    </reaction>
</comment>
<evidence type="ECO:0000313" key="17">
    <source>
        <dbReference type="EMBL" id="ANB72161.1"/>
    </source>
</evidence>
<protein>
    <recommendedName>
        <fullName evidence="10">Virulence sensor protein BvgS</fullName>
        <ecNumber evidence="2">2.7.13.3</ecNumber>
    </recommendedName>
</protein>
<dbReference type="InterPro" id="IPR013767">
    <property type="entry name" value="PAS_fold"/>
</dbReference>
<organism evidence="17 18">
    <name type="scientific">Paraburkholderia phytofirmans OLGA172</name>
    <dbReference type="NCBI Taxonomy" id="1417228"/>
    <lineage>
        <taxon>Bacteria</taxon>
        <taxon>Pseudomonadati</taxon>
        <taxon>Pseudomonadota</taxon>
        <taxon>Betaproteobacteria</taxon>
        <taxon>Burkholderiales</taxon>
        <taxon>Burkholderiaceae</taxon>
        <taxon>Paraburkholderia</taxon>
    </lineage>
</organism>
<evidence type="ECO:0000256" key="7">
    <source>
        <dbReference type="ARBA" id="ARBA00023012"/>
    </source>
</evidence>
<feature type="domain" description="Histidine kinase" evidence="13">
    <location>
        <begin position="539"/>
        <end position="756"/>
    </location>
</feature>
<dbReference type="Pfam" id="PF08447">
    <property type="entry name" value="PAS_3"/>
    <property type="match status" value="1"/>
</dbReference>
<dbReference type="KEGG" id="buz:AYM40_07120"/>
<dbReference type="EMBL" id="CP014578">
    <property type="protein sequence ID" value="ANB72161.1"/>
    <property type="molecule type" value="Genomic_DNA"/>
</dbReference>
<dbReference type="InterPro" id="IPR004358">
    <property type="entry name" value="Sig_transdc_His_kin-like_C"/>
</dbReference>
<dbReference type="InterPro" id="IPR001789">
    <property type="entry name" value="Sig_transdc_resp-reg_receiver"/>
</dbReference>
<evidence type="ECO:0000256" key="3">
    <source>
        <dbReference type="ARBA" id="ARBA00022553"/>
    </source>
</evidence>
<dbReference type="STRING" id="1804984.AYM40_07120"/>
<dbReference type="PANTHER" id="PTHR43047">
    <property type="entry name" value="TWO-COMPONENT HISTIDINE PROTEIN KINASE"/>
    <property type="match status" value="1"/>
</dbReference>
<dbReference type="Gene3D" id="3.30.565.10">
    <property type="entry name" value="Histidine kinase-like ATPase, C-terminal domain"/>
    <property type="match status" value="1"/>
</dbReference>
<dbReference type="SUPFAM" id="SSF52172">
    <property type="entry name" value="CheY-like"/>
    <property type="match status" value="1"/>
</dbReference>
<evidence type="ECO:0000256" key="6">
    <source>
        <dbReference type="ARBA" id="ARBA00022777"/>
    </source>
</evidence>
<keyword evidence="8" id="KW-0843">Virulence</keyword>
<dbReference type="InterPro" id="IPR036097">
    <property type="entry name" value="HisK_dim/P_sf"/>
</dbReference>
<dbReference type="PROSITE" id="PS50110">
    <property type="entry name" value="RESPONSE_REGULATORY"/>
    <property type="match status" value="1"/>
</dbReference>
<dbReference type="NCBIfam" id="TIGR00229">
    <property type="entry name" value="sensory_box"/>
    <property type="match status" value="2"/>
</dbReference>
<dbReference type="CDD" id="cd00130">
    <property type="entry name" value="PAS"/>
    <property type="match status" value="3"/>
</dbReference>
<accession>A0A160FIT4</accession>
<evidence type="ECO:0000313" key="18">
    <source>
        <dbReference type="Proteomes" id="UP000076852"/>
    </source>
</evidence>
<feature type="region of interest" description="Disordered" evidence="12">
    <location>
        <begin position="118"/>
        <end position="142"/>
    </location>
</feature>
<dbReference type="Pfam" id="PF13426">
    <property type="entry name" value="PAS_9"/>
    <property type="match status" value="1"/>
</dbReference>
<dbReference type="PROSITE" id="PS50113">
    <property type="entry name" value="PAC"/>
    <property type="match status" value="2"/>
</dbReference>
<feature type="domain" description="PAS" evidence="15">
    <location>
        <begin position="145"/>
        <end position="200"/>
    </location>
</feature>
<dbReference type="Gene3D" id="2.10.70.100">
    <property type="match status" value="1"/>
</dbReference>
<dbReference type="SUPFAM" id="SSF55874">
    <property type="entry name" value="ATPase domain of HSP90 chaperone/DNA topoisomerase II/histidine kinase"/>
    <property type="match status" value="1"/>
</dbReference>
<dbReference type="Gene3D" id="3.30.450.20">
    <property type="entry name" value="PAS domain"/>
    <property type="match status" value="3"/>
</dbReference>
<gene>
    <name evidence="17" type="ORF">AYM40_07120</name>
</gene>
<sequence>MSLTKSRLTDGPIIVIVGNMLTRIASTVQQLGARGFQILFASTRQEATRVVRRVSPRLIMLNRRSVNANEFNAWRRMYRRTRDVKSPLVVILGASQFLVAQDALGDFASIIKDLMRRHPKSKQTDRGVATRGEQQATTEDALHSNDEQWRTVFENNPTMCFMVAANGTILAVNPFGAEQLGYEVSELIGCQLLSVFYEPDRDAVASNFAACLAHLGQPMTWEFRKIRKDGSVLWVRESAKAVSRHNVPVVLVVCEDITLRKRAEDELKHSEEKYELMFRSIPDAIGLCELGNRRFIEVNPGFARITGYPAQEVLGQTTDDLNLFVDTVKHGELLERLLRDGDAQAEVIRFRTKRGETRVGRVSAAQVVVGSQPCVLCVTRDITDQKLAEEKLHLSEALLAEGQKISHTGSWGLNLPTGKLVWSDEYYRILGLEPGAVEPDIEFFWSRIDPDDRKSTRHTIASAILERTGFECEFRVALPDGSIKYLHSVGHPLTRDGEDTDEYVGTVIDITGRKMAEAEHEARRAADAESRAKSELLAHMSHELRTPLNVILGYTQILLRGATPENPQRESLRAIQQSGQHLLNLLNNTLDYAGIEAGRLDLRISNIVLANLFETVAEIIGVKAEQKGLAFVCDLGPGLPCGIRADETRLRQILINLLSNAVDFTDSGEVCLHVAISPAGTLRFEVRDTGVGIAAHQLQAMFEPFGLTSEPQWRPGGAGLGLAISRQLVQSMGGEIQVVSQPGHGSTFWFELNVPMNVVGEALSGARKITGYSGARRKILVVEEFPEDSSNVTQALASLGFEVTRTPSTQALEKAKAIMPDLVLVESAANGIVRPRTVRTLRKRAGLVTTPIIAVSNHSSSNVERNDVAAAVDTVIPKPVDLCHLLAQIEVLLGLTWTADPIHGYRPRASSRKPLAIPPVDEMETLRELAQRGNMRDIMQWAQKIGECNVAYRPFVEKIYELAREYESNAILSMVERPERGEM</sequence>